<gene>
    <name evidence="6" type="ORF">GCM10022254_44750</name>
</gene>
<dbReference type="PROSITE" id="PS50931">
    <property type="entry name" value="HTH_LYSR"/>
    <property type="match status" value="1"/>
</dbReference>
<organism evidence="6 7">
    <name type="scientific">Actinomadura meridiana</name>
    <dbReference type="NCBI Taxonomy" id="559626"/>
    <lineage>
        <taxon>Bacteria</taxon>
        <taxon>Bacillati</taxon>
        <taxon>Actinomycetota</taxon>
        <taxon>Actinomycetes</taxon>
        <taxon>Streptosporangiales</taxon>
        <taxon>Thermomonosporaceae</taxon>
        <taxon>Actinomadura</taxon>
    </lineage>
</organism>
<evidence type="ECO:0000313" key="6">
    <source>
        <dbReference type="EMBL" id="GAA4236060.1"/>
    </source>
</evidence>
<dbReference type="Pfam" id="PF00126">
    <property type="entry name" value="HTH_1"/>
    <property type="match status" value="1"/>
</dbReference>
<feature type="domain" description="HTH lysR-type" evidence="5">
    <location>
        <begin position="3"/>
        <end position="61"/>
    </location>
</feature>
<sequence length="110" mass="12254">MTLNLRRLRYFIILSRELHFGRTSNLLGITPSALSQQIKALEEDVGIALIVRRGMKGVALTEAGRTLAEEAAQILDLCDDLVHRVRNIGAHEQFAAVGSPRDSWQHPHAM</sequence>
<dbReference type="EMBL" id="BAABAS010000015">
    <property type="protein sequence ID" value="GAA4236060.1"/>
    <property type="molecule type" value="Genomic_DNA"/>
</dbReference>
<reference evidence="7" key="1">
    <citation type="journal article" date="2019" name="Int. J. Syst. Evol. Microbiol.">
        <title>The Global Catalogue of Microorganisms (GCM) 10K type strain sequencing project: providing services to taxonomists for standard genome sequencing and annotation.</title>
        <authorList>
            <consortium name="The Broad Institute Genomics Platform"/>
            <consortium name="The Broad Institute Genome Sequencing Center for Infectious Disease"/>
            <person name="Wu L."/>
            <person name="Ma J."/>
        </authorList>
    </citation>
    <scope>NUCLEOTIDE SEQUENCE [LARGE SCALE GENOMIC DNA]</scope>
    <source>
        <strain evidence="7">JCM 17440</strain>
    </source>
</reference>
<evidence type="ECO:0000256" key="2">
    <source>
        <dbReference type="ARBA" id="ARBA00023015"/>
    </source>
</evidence>
<keyword evidence="4" id="KW-0804">Transcription</keyword>
<evidence type="ECO:0000259" key="5">
    <source>
        <dbReference type="PROSITE" id="PS50931"/>
    </source>
</evidence>
<dbReference type="InterPro" id="IPR000847">
    <property type="entry name" value="LysR_HTH_N"/>
</dbReference>
<dbReference type="SUPFAM" id="SSF46785">
    <property type="entry name" value="Winged helix' DNA-binding domain"/>
    <property type="match status" value="1"/>
</dbReference>
<keyword evidence="3" id="KW-0238">DNA-binding</keyword>
<comment type="similarity">
    <text evidence="1">Belongs to the LysR transcriptional regulatory family.</text>
</comment>
<comment type="caution">
    <text evidence="6">The sequence shown here is derived from an EMBL/GenBank/DDBJ whole genome shotgun (WGS) entry which is preliminary data.</text>
</comment>
<protein>
    <recommendedName>
        <fullName evidence="5">HTH lysR-type domain-containing protein</fullName>
    </recommendedName>
</protein>
<evidence type="ECO:0000256" key="3">
    <source>
        <dbReference type="ARBA" id="ARBA00023125"/>
    </source>
</evidence>
<evidence type="ECO:0000313" key="7">
    <source>
        <dbReference type="Proteomes" id="UP001501710"/>
    </source>
</evidence>
<proteinExistence type="inferred from homology"/>
<keyword evidence="2" id="KW-0805">Transcription regulation</keyword>
<dbReference type="PANTHER" id="PTHR30346">
    <property type="entry name" value="TRANSCRIPTIONAL DUAL REGULATOR HCAR-RELATED"/>
    <property type="match status" value="1"/>
</dbReference>
<dbReference type="InterPro" id="IPR036388">
    <property type="entry name" value="WH-like_DNA-bd_sf"/>
</dbReference>
<evidence type="ECO:0000256" key="4">
    <source>
        <dbReference type="ARBA" id="ARBA00023163"/>
    </source>
</evidence>
<dbReference type="RefSeq" id="WP_344899667.1">
    <property type="nucleotide sequence ID" value="NZ_BAABAS010000015.1"/>
</dbReference>
<dbReference type="InterPro" id="IPR036390">
    <property type="entry name" value="WH_DNA-bd_sf"/>
</dbReference>
<dbReference type="Gene3D" id="1.10.10.10">
    <property type="entry name" value="Winged helix-like DNA-binding domain superfamily/Winged helix DNA-binding domain"/>
    <property type="match status" value="1"/>
</dbReference>
<accession>A0ABP8C9G1</accession>
<dbReference type="Proteomes" id="UP001501710">
    <property type="component" value="Unassembled WGS sequence"/>
</dbReference>
<keyword evidence="7" id="KW-1185">Reference proteome</keyword>
<dbReference type="PANTHER" id="PTHR30346:SF17">
    <property type="entry name" value="LYSR FAMILY TRANSCRIPTIONAL REGULATOR"/>
    <property type="match status" value="1"/>
</dbReference>
<evidence type="ECO:0000256" key="1">
    <source>
        <dbReference type="ARBA" id="ARBA00009437"/>
    </source>
</evidence>
<name>A0ABP8C9G1_9ACTN</name>